<feature type="region of interest" description="Disordered" evidence="1">
    <location>
        <begin position="34"/>
        <end position="63"/>
    </location>
</feature>
<feature type="region of interest" description="Disordered" evidence="1">
    <location>
        <begin position="184"/>
        <end position="369"/>
    </location>
</feature>
<feature type="compositionally biased region" description="Polar residues" evidence="1">
    <location>
        <begin position="319"/>
        <end position="350"/>
    </location>
</feature>
<name>A0A1K0FYA5_9BASI</name>
<gene>
    <name evidence="2" type="ORF">UBRO_20316</name>
</gene>
<sequence length="369" mass="39863">MCTNCCMSTNCHHNTSYVDLYLLEMDLTIGEGLVDLSQTPEPPSTSTTSNHARPAAIASRTRNQDTDSRKYFVWSNNKVLQLVTILFDSDYYQKSLLKGHLTKEQEKGLKTSKEMLYKQIYDKIFPNSNITNSGSHVKTKLCWLESQYIAIRILSHRLALVFSFAISALIIRHQVSLVRNVSQSKHPSAGPVTLVTSGAYDPVQASQSSNGDTGDAMEEDNDPFPSCHSITGLEALAEGAPDDPIGPRVLSLSSAFPSPSTSSNHFGSPGATPCNHSASTAFGVDQEPESTGLSSPTKKTSASKKQDDNAGLMACSARTGPQSNSNIDTMLTNMPGSSSNDSASLRQQNISDDEVQHISSDDEVSDSVF</sequence>
<organism evidence="2 3">
    <name type="scientific">Ustilago bromivora</name>
    <dbReference type="NCBI Taxonomy" id="307758"/>
    <lineage>
        <taxon>Eukaryota</taxon>
        <taxon>Fungi</taxon>
        <taxon>Dikarya</taxon>
        <taxon>Basidiomycota</taxon>
        <taxon>Ustilaginomycotina</taxon>
        <taxon>Ustilaginomycetes</taxon>
        <taxon>Ustilaginales</taxon>
        <taxon>Ustilaginaceae</taxon>
        <taxon>Ustilago</taxon>
    </lineage>
</organism>
<evidence type="ECO:0000313" key="2">
    <source>
        <dbReference type="EMBL" id="SAM73032.1"/>
    </source>
</evidence>
<evidence type="ECO:0000313" key="3">
    <source>
        <dbReference type="Proteomes" id="UP000179920"/>
    </source>
</evidence>
<protein>
    <submittedName>
        <fullName evidence="2">Uncharacterized protein</fullName>
    </submittedName>
</protein>
<proteinExistence type="predicted"/>
<evidence type="ECO:0000256" key="1">
    <source>
        <dbReference type="SAM" id="MobiDB-lite"/>
    </source>
</evidence>
<reference evidence="3" key="1">
    <citation type="submission" date="2016-04" db="EMBL/GenBank/DDBJ databases">
        <authorList>
            <person name="Guldener U."/>
            <person name="Guldener U."/>
        </authorList>
    </citation>
    <scope>NUCLEOTIDE SEQUENCE [LARGE SCALE GENOMIC DNA]</scope>
    <source>
        <strain evidence="3">UB2112</strain>
    </source>
</reference>
<dbReference type="EMBL" id="LT558118">
    <property type="protein sequence ID" value="SAM73032.1"/>
    <property type="molecule type" value="Genomic_DNA"/>
</dbReference>
<feature type="compositionally biased region" description="Low complexity" evidence="1">
    <location>
        <begin position="250"/>
        <end position="263"/>
    </location>
</feature>
<dbReference type="Proteomes" id="UP000179920">
    <property type="component" value="Chromosome II"/>
</dbReference>
<dbReference type="AlphaFoldDB" id="A0A1K0FYA5"/>
<accession>A0A1K0FYA5</accession>